<evidence type="ECO:0000313" key="2">
    <source>
        <dbReference type="Proteomes" id="UP000317998"/>
    </source>
</evidence>
<sequence>MLAEYASRMRVKNHIVVGAITSAETFDPSNYLDDARSVLASLSAESTLAAERLARELRAAQQMYGSAEHAHDYQSADASNLKRREAVALALAKRLGERRSDDEYLLGLIEHAREDAWHDVARAVEESLDRSNIVVDADYERQREQRMALLVSEDLARLAGETAKG</sequence>
<name>A0A542YGV6_9MICO</name>
<proteinExistence type="predicted"/>
<protein>
    <submittedName>
        <fullName evidence="1">Uncharacterized protein</fullName>
    </submittedName>
</protein>
<gene>
    <name evidence="1" type="ORF">FB562_0379</name>
</gene>
<dbReference type="Proteomes" id="UP000317998">
    <property type="component" value="Unassembled WGS sequence"/>
</dbReference>
<dbReference type="EMBL" id="VFOM01000001">
    <property type="protein sequence ID" value="TQL47323.1"/>
    <property type="molecule type" value="Genomic_DNA"/>
</dbReference>
<dbReference type="AlphaFoldDB" id="A0A542YGV6"/>
<keyword evidence="2" id="KW-1185">Reference proteome</keyword>
<evidence type="ECO:0000313" key="1">
    <source>
        <dbReference type="EMBL" id="TQL47323.1"/>
    </source>
</evidence>
<reference evidence="1 2" key="1">
    <citation type="submission" date="2019-06" db="EMBL/GenBank/DDBJ databases">
        <title>Sequencing the genomes of 1000 actinobacteria strains.</title>
        <authorList>
            <person name="Klenk H.-P."/>
        </authorList>
    </citation>
    <scope>NUCLEOTIDE SEQUENCE [LARGE SCALE GENOMIC DNA]</scope>
    <source>
        <strain evidence="1 2">DSM 26477</strain>
    </source>
</reference>
<accession>A0A542YGV6</accession>
<comment type="caution">
    <text evidence="1">The sequence shown here is derived from an EMBL/GenBank/DDBJ whole genome shotgun (WGS) entry which is preliminary data.</text>
</comment>
<organism evidence="1 2">
    <name type="scientific">Homoserinimonas aerilata</name>
    <dbReference type="NCBI Taxonomy" id="1162970"/>
    <lineage>
        <taxon>Bacteria</taxon>
        <taxon>Bacillati</taxon>
        <taxon>Actinomycetota</taxon>
        <taxon>Actinomycetes</taxon>
        <taxon>Micrococcales</taxon>
        <taxon>Microbacteriaceae</taxon>
        <taxon>Homoserinimonas</taxon>
    </lineage>
</organism>